<keyword evidence="10 15" id="KW-0238">DNA-binding</keyword>
<dbReference type="InterPro" id="IPR014000">
    <property type="entry name" value="PPV_DNA_helicase_E1_N"/>
</dbReference>
<keyword evidence="11 15" id="KW-0413">Isomerase</keyword>
<reference evidence="18 19" key="1">
    <citation type="submission" date="2015-02" db="EMBL/GenBank/DDBJ databases">
        <title>Exploring papillomavirus diversity in European mammals.</title>
        <authorList>
            <person name="Mengual-Chulia B."/>
            <person name="Wibbelt G."/>
            <person name="Gottschling M."/>
            <person name="Bravo I.G."/>
        </authorList>
    </citation>
    <scope>NUCLEOTIDE SEQUENCE [LARGE SCALE GENOMIC DNA]</scope>
    <source>
        <strain evidence="18">IZW 39/08</strain>
    </source>
</reference>
<feature type="region of interest" description="DNA-binding region" evidence="15">
    <location>
        <begin position="122"/>
        <end position="288"/>
    </location>
</feature>
<dbReference type="GO" id="GO:0005524">
    <property type="term" value="F:ATP binding"/>
    <property type="evidence" value="ECO:0007669"/>
    <property type="project" value="UniProtKB-UniRule"/>
</dbReference>
<keyword evidence="6 15" id="KW-0547">Nucleotide-binding</keyword>
<dbReference type="GO" id="GO:0016887">
    <property type="term" value="F:ATP hydrolysis activity"/>
    <property type="evidence" value="ECO:0007669"/>
    <property type="project" value="RHEA"/>
</dbReference>
<evidence type="ECO:0000259" key="17">
    <source>
        <dbReference type="PROSITE" id="PS51206"/>
    </source>
</evidence>
<dbReference type="Pfam" id="PF00524">
    <property type="entry name" value="PPV_E1_N"/>
    <property type="match status" value="1"/>
</dbReference>
<dbReference type="Gene3D" id="1.10.10.510">
    <property type="entry name" value="Zinc finger, large T-antigen D1 domain"/>
    <property type="match status" value="1"/>
</dbReference>
<dbReference type="InterPro" id="IPR037102">
    <property type="entry name" value="Znf_lg_T-Ag_D1_dom_sf"/>
</dbReference>
<name>A0A0X9K182_9PAPI</name>
<comment type="function">
    <text evidence="16">ATP-dependent DNA helicase required for initiation of viral DNA replication. It forms a complex with the viral E2 protein. The E1-E2 complex binds to the replication origin which contains binding sites for both proteins.</text>
</comment>
<evidence type="ECO:0000256" key="16">
    <source>
        <dbReference type="PIRNR" id="PIRNR003383"/>
    </source>
</evidence>
<dbReference type="InterPro" id="IPR001177">
    <property type="entry name" value="PPV_DNA_helicase_E1_C"/>
</dbReference>
<dbReference type="OrthoDB" id="4795at10239"/>
<protein>
    <recommendedName>
        <fullName evidence="15 16">Replication protein E1</fullName>
        <ecNumber evidence="15 16">5.6.2.4</ecNumber>
    </recommendedName>
    <alternativeName>
        <fullName evidence="15">ATP-dependent helicase E1</fullName>
    </alternativeName>
    <alternativeName>
        <fullName evidence="15">DNA 3'-5' helicase E1</fullName>
    </alternativeName>
</protein>
<dbReference type="InterPro" id="IPR016393">
    <property type="entry name" value="Rep_E1_papillomaV"/>
</dbReference>
<dbReference type="PROSITE" id="PS51206">
    <property type="entry name" value="SF3_HELICASE_1"/>
    <property type="match status" value="1"/>
</dbReference>
<proteinExistence type="inferred from homology"/>
<evidence type="ECO:0000256" key="1">
    <source>
        <dbReference type="ARBA" id="ARBA00004147"/>
    </source>
</evidence>
<evidence type="ECO:0000256" key="3">
    <source>
        <dbReference type="ARBA" id="ARBA00022553"/>
    </source>
</evidence>
<dbReference type="KEGG" id="vg:37620263"/>
<dbReference type="GeneID" id="37620263"/>
<feature type="domain" description="SF3 helicase" evidence="17">
    <location>
        <begin position="387"/>
        <end position="537"/>
    </location>
</feature>
<evidence type="ECO:0000256" key="14">
    <source>
        <dbReference type="ARBA" id="ARBA00093297"/>
    </source>
</evidence>
<comment type="function">
    <text evidence="14 15">ATP-dependent DNA 3'-5' helicase required for initiation of viral DNA replication. It forms a complex with the viral E2 protein. The E1-E2 complex binds to the replication origin which contains binding sites for both proteins. During the initial step, a dimer of E1 interacts with a dimer of protein E2 leading to a complex that binds the viral origin of replication with high specificity. Then, a second dimer of E1 displaces the E2 dimer in an ATP-dependent manner to form the E1 tetramer. Following this, two E1 monomers are added to each half of the site, which results in the formation of two E1 trimers on the viral ori. Subsequently, two hexamers will be created. The double hexamer acts as a bi-directional helicase machinery and unwinds the viral DNA and then recruits the host DNA polymerase to start replication.</text>
</comment>
<dbReference type="Pfam" id="PF20450">
    <property type="entry name" value="PPV_E1_DBD"/>
    <property type="match status" value="1"/>
</dbReference>
<sequence>MDGKNHKGISACSSFIDEEAECSDKENSIDELFDGDTDCEGFLDEEPVEQGNSLQLYNQLQACDSAAALDTVKRNLPHTTKRCALGSIDINASSKKGRLEDSGYAAETSSAEVEVDIGDFGRPGAVGATYLDVLHAHNARVAKLTYFKKGFSVGFGELTRPFKSNKTCCPSWVLAVYGAAEEVLESSKIQLQQHADYIYLKVSTCPLGFMALYLLYFKAAKSRDTVMRLMTGLLNVAEHQILSDPPKLRSTPAALYWYKTGAVPTTFTYGELPDWICQQTMITHQCGDVQFDLSKMVQWAYDNDFVDESDIAYNYAKLAPEDENAAAWLKSNSQVRYVKECSQMARYYKRAEKREMPFTKWLTRCIDYVDGDGDWRIIVKFLRYQHINFVNFMCVLKDFFHSRPKHNCIVLYGPPNTGKSLFAMSLLEFLHGKVISFANARSHFWLSPLADCKFAVLDDATVPTWNYFDIYMRNALDGNYVCVDTKHKQPVQIKIPPLLITSNHNVLADAKYVYLHSRLQGFEFPNEFPLTDNGYPAFQLTSQNWKAFFVKFRSQLDLPDLEDSSEDGDIERPFRCVATKPAGHY</sequence>
<comment type="subcellular location">
    <subcellularLocation>
        <location evidence="1 15">Host nucleus</location>
    </subcellularLocation>
</comment>
<dbReference type="Pfam" id="PF00519">
    <property type="entry name" value="PPV_E1_C"/>
    <property type="match status" value="1"/>
</dbReference>
<accession>A0A0X9K182</accession>
<dbReference type="InterPro" id="IPR046832">
    <property type="entry name" value="PPV_E1_DBD"/>
</dbReference>
<dbReference type="PIRSF" id="PIRSF003383">
    <property type="entry name" value="Rep_E1_papillomaV"/>
    <property type="match status" value="1"/>
</dbReference>
<dbReference type="GO" id="GO:0003677">
    <property type="term" value="F:DNA binding"/>
    <property type="evidence" value="ECO:0007669"/>
    <property type="project" value="UniProtKB-UniRule"/>
</dbReference>
<comment type="subunit">
    <text evidence="15">Can form hexamers. Interacts with E2 protein; this interaction increases E1 DNA binding specificity. Interacts with host DNA polymerase subunit POLA2. Interacts with host single stranded DNA-binding protein RPA1. Interacts with host TOP1; this interaction stimulates the enzymatic activity of TOP1.</text>
</comment>
<keyword evidence="15" id="KW-0832">Ubl conjugation</keyword>
<keyword evidence="2 15" id="KW-0244">Early protein</keyword>
<comment type="PTM">
    <text evidence="15">Phosphorylated.</text>
</comment>
<feature type="binding site" evidence="15">
    <location>
        <begin position="413"/>
        <end position="420"/>
    </location>
    <ligand>
        <name>ATP</name>
        <dbReference type="ChEBI" id="CHEBI:30616"/>
    </ligand>
</feature>
<evidence type="ECO:0000256" key="10">
    <source>
        <dbReference type="ARBA" id="ARBA00023125"/>
    </source>
</evidence>
<dbReference type="HAMAP" id="MF_04000">
    <property type="entry name" value="PPV_E1"/>
    <property type="match status" value="1"/>
</dbReference>
<keyword evidence="5 15" id="KW-0235">DNA replication</keyword>
<keyword evidence="9 15" id="KW-0067">ATP-binding</keyword>
<dbReference type="EC" id="5.6.2.4" evidence="15 16"/>
<comment type="catalytic activity">
    <reaction evidence="12 15">
        <text>Couples ATP hydrolysis with the unwinding of duplex DNA by translocating in the 3'-5' direction.</text>
        <dbReference type="EC" id="5.6.2.4"/>
    </reaction>
</comment>
<keyword evidence="7 15" id="KW-0378">Hydrolase</keyword>
<evidence type="ECO:0000313" key="18">
    <source>
        <dbReference type="EMBL" id="ALX18465.1"/>
    </source>
</evidence>
<organism evidence="18 19">
    <name type="scientific">Rusa timorensis papillomavirus 1</name>
    <dbReference type="NCBI Taxonomy" id="2847277"/>
    <lineage>
        <taxon>Viruses</taxon>
        <taxon>Monodnaviria</taxon>
        <taxon>Shotokuvirae</taxon>
        <taxon>Cossaviricota</taxon>
        <taxon>Papovaviricetes</taxon>
        <taxon>Zurhausenvirales</taxon>
        <taxon>Papillomaviridae</taxon>
        <taxon>Firstpapillomavirinae</taxon>
        <taxon>Treisthetapapillomavirus</taxon>
        <taxon>Treisthetapapillomavirus 1</taxon>
    </lineage>
</organism>
<keyword evidence="4 15" id="KW-1048">Host nucleus</keyword>
<feature type="cross-link" description="Glycyl lysine isopeptide (Lys-Gly) (interchain with G-Cter in SUMO)" evidence="15">
    <location>
        <position position="494"/>
    </location>
</feature>
<gene>
    <name evidence="15 18" type="primary">E1</name>
</gene>
<dbReference type="RefSeq" id="YP_009508768.1">
    <property type="nucleotide sequence ID" value="NC_039041.1"/>
</dbReference>
<comment type="similarity">
    <text evidence="15 16">Belongs to the papillomaviridae E1 protein family.</text>
</comment>
<keyword evidence="8 15" id="KW-0347">Helicase</keyword>
<evidence type="ECO:0000256" key="8">
    <source>
        <dbReference type="ARBA" id="ARBA00022806"/>
    </source>
</evidence>
<evidence type="ECO:0000256" key="2">
    <source>
        <dbReference type="ARBA" id="ARBA00022518"/>
    </source>
</evidence>
<keyword evidence="3 15" id="KW-0597">Phosphoprotein</keyword>
<evidence type="ECO:0000256" key="7">
    <source>
        <dbReference type="ARBA" id="ARBA00022801"/>
    </source>
</evidence>
<dbReference type="SUPFAM" id="SSF55464">
    <property type="entry name" value="Origin of replication-binding domain, RBD-like"/>
    <property type="match status" value="1"/>
</dbReference>
<evidence type="ECO:0000256" key="9">
    <source>
        <dbReference type="ARBA" id="ARBA00022840"/>
    </source>
</evidence>
<comment type="catalytic activity">
    <reaction evidence="13 15 16">
        <text>ATP + H2O = ADP + phosphate + H(+)</text>
        <dbReference type="Rhea" id="RHEA:13065"/>
        <dbReference type="ChEBI" id="CHEBI:15377"/>
        <dbReference type="ChEBI" id="CHEBI:15378"/>
        <dbReference type="ChEBI" id="CHEBI:30616"/>
        <dbReference type="ChEBI" id="CHEBI:43474"/>
        <dbReference type="ChEBI" id="CHEBI:456216"/>
        <dbReference type="EC" id="5.6.2.4"/>
    </reaction>
</comment>
<dbReference type="GO" id="GO:0006260">
    <property type="term" value="P:DNA replication"/>
    <property type="evidence" value="ECO:0007669"/>
    <property type="project" value="UniProtKB-UniRule"/>
</dbReference>
<dbReference type="GO" id="GO:0042025">
    <property type="term" value="C:host cell nucleus"/>
    <property type="evidence" value="ECO:0007669"/>
    <property type="project" value="UniProtKB-SubCell"/>
</dbReference>
<evidence type="ECO:0000256" key="5">
    <source>
        <dbReference type="ARBA" id="ARBA00022705"/>
    </source>
</evidence>
<comment type="PTM">
    <text evidence="15">Sumoylated.</text>
</comment>
<dbReference type="InterPro" id="IPR027417">
    <property type="entry name" value="P-loop_NTPase"/>
</dbReference>
<evidence type="ECO:0000256" key="4">
    <source>
        <dbReference type="ARBA" id="ARBA00022562"/>
    </source>
</evidence>
<evidence type="ECO:0000313" key="19">
    <source>
        <dbReference type="Proteomes" id="UP000166347"/>
    </source>
</evidence>
<evidence type="ECO:0000256" key="6">
    <source>
        <dbReference type="ARBA" id="ARBA00022741"/>
    </source>
</evidence>
<evidence type="ECO:0000256" key="13">
    <source>
        <dbReference type="ARBA" id="ARBA00048988"/>
    </source>
</evidence>
<dbReference type="Proteomes" id="UP000166347">
    <property type="component" value="Segment"/>
</dbReference>
<keyword evidence="19" id="KW-1185">Reference proteome</keyword>
<dbReference type="InterPro" id="IPR046935">
    <property type="entry name" value="PPV_E1_DBD_sf"/>
</dbReference>
<dbReference type="GO" id="GO:0043138">
    <property type="term" value="F:3'-5' DNA helicase activity"/>
    <property type="evidence" value="ECO:0007669"/>
    <property type="project" value="UniProtKB-UniRule"/>
</dbReference>
<dbReference type="EMBL" id="KP757765">
    <property type="protein sequence ID" value="ALX18465.1"/>
    <property type="molecule type" value="Genomic_DNA"/>
</dbReference>
<dbReference type="SUPFAM" id="SSF52540">
    <property type="entry name" value="P-loop containing nucleoside triphosphate hydrolases"/>
    <property type="match status" value="1"/>
</dbReference>
<dbReference type="Gene3D" id="3.40.1310.10">
    <property type="match status" value="1"/>
</dbReference>
<evidence type="ECO:0000256" key="12">
    <source>
        <dbReference type="ARBA" id="ARBA00034617"/>
    </source>
</evidence>
<evidence type="ECO:0000256" key="11">
    <source>
        <dbReference type="ARBA" id="ARBA00023235"/>
    </source>
</evidence>
<dbReference type="Gene3D" id="3.40.50.300">
    <property type="entry name" value="P-loop containing nucleotide triphosphate hydrolases"/>
    <property type="match status" value="1"/>
</dbReference>
<evidence type="ECO:0000256" key="15">
    <source>
        <dbReference type="HAMAP-Rule" id="MF_04000"/>
    </source>
</evidence>
<comment type="caution">
    <text evidence="15">Lacks conserved residue(s) required for the propagation of feature annotation.</text>
</comment>
<keyword evidence="15" id="KW-1017">Isopeptide bond</keyword>
<dbReference type="InterPro" id="IPR014015">
    <property type="entry name" value="Helicase_SF3_DNA-vir"/>
</dbReference>